<dbReference type="Proteomes" id="UP001168620">
    <property type="component" value="Unassembled WGS sequence"/>
</dbReference>
<proteinExistence type="predicted"/>
<name>A0ABT8FFB6_9ACTN</name>
<keyword evidence="3" id="KW-1185">Reference proteome</keyword>
<evidence type="ECO:0000313" key="3">
    <source>
        <dbReference type="Proteomes" id="UP001168620"/>
    </source>
</evidence>
<organism evidence="2 3">
    <name type="scientific">Nocardioides oceani</name>
    <dbReference type="NCBI Taxonomy" id="3058369"/>
    <lineage>
        <taxon>Bacteria</taxon>
        <taxon>Bacillati</taxon>
        <taxon>Actinomycetota</taxon>
        <taxon>Actinomycetes</taxon>
        <taxon>Propionibacteriales</taxon>
        <taxon>Nocardioidaceae</taxon>
        <taxon>Nocardioides</taxon>
    </lineage>
</organism>
<reference evidence="2" key="1">
    <citation type="submission" date="2023-06" db="EMBL/GenBank/DDBJ databases">
        <title>Draft genome sequence of Nocardioides sp. SOB77.</title>
        <authorList>
            <person name="Zhang G."/>
        </authorList>
    </citation>
    <scope>NUCLEOTIDE SEQUENCE</scope>
    <source>
        <strain evidence="2">SOB77</strain>
    </source>
</reference>
<sequence length="258" mass="26945">MDRRDAFLHLGPSRLGTELVGELLDDRRGALAAAGVRRAGTPDAAFRAAVELARDHRAWGFRRAEVEGAWAGVCRESRRHRRSTRAVVVSERLLAGLTRPQVDLLLDQLVGFRAHVVLTVTAPEPHCHAGDPATDLVDVLDRWAPAVGDPARVHVLVVPRGPRPVARDGVRAAFGAVVGADPAARATRSGLRPEHGPLGAPAAAASAAGGEEEHARLTGLALTWIGALATSGHDVHGDLADLLPGASVRLPGVLVGGA</sequence>
<gene>
    <name evidence="2" type="ORF">QWY28_10575</name>
</gene>
<comment type="caution">
    <text evidence="2">The sequence shown here is derived from an EMBL/GenBank/DDBJ whole genome shotgun (WGS) entry which is preliminary data.</text>
</comment>
<accession>A0ABT8FFB6</accession>
<dbReference type="RefSeq" id="WP_300952497.1">
    <property type="nucleotide sequence ID" value="NZ_JAUHJQ010000003.1"/>
</dbReference>
<evidence type="ECO:0008006" key="4">
    <source>
        <dbReference type="Google" id="ProtNLM"/>
    </source>
</evidence>
<evidence type="ECO:0000256" key="1">
    <source>
        <dbReference type="SAM" id="MobiDB-lite"/>
    </source>
</evidence>
<evidence type="ECO:0000313" key="2">
    <source>
        <dbReference type="EMBL" id="MDN4173389.1"/>
    </source>
</evidence>
<protein>
    <recommendedName>
        <fullName evidence="4">Sulfotransferase family protein</fullName>
    </recommendedName>
</protein>
<dbReference type="EMBL" id="JAUHJQ010000003">
    <property type="protein sequence ID" value="MDN4173389.1"/>
    <property type="molecule type" value="Genomic_DNA"/>
</dbReference>
<feature type="compositionally biased region" description="Low complexity" evidence="1">
    <location>
        <begin position="196"/>
        <end position="209"/>
    </location>
</feature>
<feature type="region of interest" description="Disordered" evidence="1">
    <location>
        <begin position="185"/>
        <end position="210"/>
    </location>
</feature>